<gene>
    <name evidence="3" type="ORF">CVT26_011923</name>
</gene>
<dbReference type="EMBL" id="NHYE01003796">
    <property type="protein sequence ID" value="PPQ87717.1"/>
    <property type="molecule type" value="Genomic_DNA"/>
</dbReference>
<dbReference type="InParanoid" id="A0A409XAL3"/>
<protein>
    <recommendedName>
        <fullName evidence="5">Trehalose-phosphatase</fullName>
    </recommendedName>
</protein>
<dbReference type="Pfam" id="PF02358">
    <property type="entry name" value="Trehalose_PPase"/>
    <property type="match status" value="1"/>
</dbReference>
<organism evidence="3 4">
    <name type="scientific">Gymnopilus dilepis</name>
    <dbReference type="NCBI Taxonomy" id="231916"/>
    <lineage>
        <taxon>Eukaryota</taxon>
        <taxon>Fungi</taxon>
        <taxon>Dikarya</taxon>
        <taxon>Basidiomycota</taxon>
        <taxon>Agaricomycotina</taxon>
        <taxon>Agaricomycetes</taxon>
        <taxon>Agaricomycetidae</taxon>
        <taxon>Agaricales</taxon>
        <taxon>Agaricineae</taxon>
        <taxon>Hymenogastraceae</taxon>
        <taxon>Gymnopilus</taxon>
    </lineage>
</organism>
<sequence length="331" mass="35331">GEGGGGKDVEVVLPKQVEEAVEVLGKLAEDERRNEVWLLSGLRARGVLEAVARRVPKVGIVAENGCFIKTRAVGGYEGEWINMVSNFNLTWKSACLEILNYFTERTPGSFIEEREASMVWRFWTSDSSSNSAERQWAQRQAAEAQNHIFDSLGERYGLRIIPGRNSFLVMPNNISRSTAVGAILHPGGMGMGMGRRHGHHHAFGGGHVAFGQGHQHGHGRTMSGSWSGPGSPPSEGASPLATTAPGAAAFTPPSITDDGGFGYTPTGDGAGVHDIDFLLAISSDEKLLRRLGEFDGAETVSTSGKGTDARWKLENASEGECVAVLRAFAGV</sequence>
<evidence type="ECO:0000313" key="3">
    <source>
        <dbReference type="EMBL" id="PPQ87717.1"/>
    </source>
</evidence>
<evidence type="ECO:0000313" key="4">
    <source>
        <dbReference type="Proteomes" id="UP000284706"/>
    </source>
</evidence>
<evidence type="ECO:0000256" key="1">
    <source>
        <dbReference type="ARBA" id="ARBA00005409"/>
    </source>
</evidence>
<dbReference type="PANTHER" id="PTHR10788">
    <property type="entry name" value="TREHALOSE-6-PHOSPHATE SYNTHASE"/>
    <property type="match status" value="1"/>
</dbReference>
<comment type="similarity">
    <text evidence="1">In the N-terminal section; belongs to the glycosyltransferase 20 family.</text>
</comment>
<reference evidence="3 4" key="1">
    <citation type="journal article" date="2018" name="Evol. Lett.">
        <title>Horizontal gene cluster transfer increased hallucinogenic mushroom diversity.</title>
        <authorList>
            <person name="Reynolds H.T."/>
            <person name="Vijayakumar V."/>
            <person name="Gluck-Thaler E."/>
            <person name="Korotkin H.B."/>
            <person name="Matheny P.B."/>
            <person name="Slot J.C."/>
        </authorList>
    </citation>
    <scope>NUCLEOTIDE SEQUENCE [LARGE SCALE GENOMIC DNA]</scope>
    <source>
        <strain evidence="3 4">SRW20</strain>
    </source>
</reference>
<dbReference type="GO" id="GO:0005946">
    <property type="term" value="C:alpha,alpha-trehalose-phosphate synthase complex (UDP-forming)"/>
    <property type="evidence" value="ECO:0007669"/>
    <property type="project" value="TreeGrafter"/>
</dbReference>
<feature type="non-terminal residue" evidence="3">
    <location>
        <position position="1"/>
    </location>
</feature>
<feature type="region of interest" description="Disordered" evidence="2">
    <location>
        <begin position="213"/>
        <end position="246"/>
    </location>
</feature>
<proteinExistence type="inferred from homology"/>
<evidence type="ECO:0000256" key="2">
    <source>
        <dbReference type="SAM" id="MobiDB-lite"/>
    </source>
</evidence>
<dbReference type="GO" id="GO:0003825">
    <property type="term" value="F:alpha,alpha-trehalose-phosphate synthase (UDP-forming) activity"/>
    <property type="evidence" value="ECO:0007669"/>
    <property type="project" value="TreeGrafter"/>
</dbReference>
<accession>A0A409XAL3</accession>
<dbReference type="OrthoDB" id="3027438at2759"/>
<dbReference type="STRING" id="231916.A0A409XAL3"/>
<dbReference type="GO" id="GO:0005992">
    <property type="term" value="P:trehalose biosynthetic process"/>
    <property type="evidence" value="ECO:0007669"/>
    <property type="project" value="InterPro"/>
</dbReference>
<dbReference type="InterPro" id="IPR003337">
    <property type="entry name" value="Trehalose_PPase"/>
</dbReference>
<name>A0A409XAL3_9AGAR</name>
<dbReference type="InterPro" id="IPR036412">
    <property type="entry name" value="HAD-like_sf"/>
</dbReference>
<dbReference type="InterPro" id="IPR001830">
    <property type="entry name" value="Glyco_trans_20"/>
</dbReference>
<dbReference type="InterPro" id="IPR023214">
    <property type="entry name" value="HAD_sf"/>
</dbReference>
<evidence type="ECO:0008006" key="5">
    <source>
        <dbReference type="Google" id="ProtNLM"/>
    </source>
</evidence>
<comment type="caution">
    <text evidence="3">The sequence shown here is derived from an EMBL/GenBank/DDBJ whole genome shotgun (WGS) entry which is preliminary data.</text>
</comment>
<dbReference type="AlphaFoldDB" id="A0A409XAL3"/>
<keyword evidence="4" id="KW-1185">Reference proteome</keyword>
<dbReference type="SUPFAM" id="SSF56784">
    <property type="entry name" value="HAD-like"/>
    <property type="match status" value="1"/>
</dbReference>
<dbReference type="Gene3D" id="3.40.50.1000">
    <property type="entry name" value="HAD superfamily/HAD-like"/>
    <property type="match status" value="1"/>
</dbReference>
<dbReference type="Gene3D" id="3.30.70.1020">
    <property type="entry name" value="Trehalose-6-phosphate phosphatase related protein, domain 2"/>
    <property type="match status" value="1"/>
</dbReference>
<dbReference type="GO" id="GO:0005829">
    <property type="term" value="C:cytosol"/>
    <property type="evidence" value="ECO:0007669"/>
    <property type="project" value="TreeGrafter"/>
</dbReference>
<feature type="compositionally biased region" description="Low complexity" evidence="2">
    <location>
        <begin position="223"/>
        <end position="246"/>
    </location>
</feature>
<dbReference type="PANTHER" id="PTHR10788:SF15">
    <property type="entry name" value="TREHALOSE SYNTHASE COMPLEX REGULATORY SUBUNIT TPS3-RELATED"/>
    <property type="match status" value="1"/>
</dbReference>
<dbReference type="GO" id="GO:0004805">
    <property type="term" value="F:trehalose-phosphatase activity"/>
    <property type="evidence" value="ECO:0007669"/>
    <property type="project" value="TreeGrafter"/>
</dbReference>
<dbReference type="Proteomes" id="UP000284706">
    <property type="component" value="Unassembled WGS sequence"/>
</dbReference>